<keyword evidence="2" id="KW-1185">Reference proteome</keyword>
<reference evidence="1 2" key="1">
    <citation type="submission" date="2024-09" db="EMBL/GenBank/DDBJ databases">
        <authorList>
            <person name="Sun Q."/>
            <person name="Mori K."/>
        </authorList>
    </citation>
    <scope>NUCLEOTIDE SEQUENCE [LARGE SCALE GENOMIC DNA]</scope>
    <source>
        <strain evidence="1 2">CCM 7228</strain>
    </source>
</reference>
<name>A0ABV6GHX6_9BACI</name>
<proteinExistence type="predicted"/>
<dbReference type="RefSeq" id="WP_378936429.1">
    <property type="nucleotide sequence ID" value="NZ_JBHLVO010000018.1"/>
</dbReference>
<evidence type="ECO:0008006" key="3">
    <source>
        <dbReference type="Google" id="ProtNLM"/>
    </source>
</evidence>
<accession>A0ABV6GHX6</accession>
<evidence type="ECO:0000313" key="2">
    <source>
        <dbReference type="Proteomes" id="UP001589854"/>
    </source>
</evidence>
<organism evidence="1 2">
    <name type="scientific">Metabacillus herbersteinensis</name>
    <dbReference type="NCBI Taxonomy" id="283816"/>
    <lineage>
        <taxon>Bacteria</taxon>
        <taxon>Bacillati</taxon>
        <taxon>Bacillota</taxon>
        <taxon>Bacilli</taxon>
        <taxon>Bacillales</taxon>
        <taxon>Bacillaceae</taxon>
        <taxon>Metabacillus</taxon>
    </lineage>
</organism>
<gene>
    <name evidence="1" type="ORF">ACFFIX_17925</name>
</gene>
<evidence type="ECO:0000313" key="1">
    <source>
        <dbReference type="EMBL" id="MFC0273286.1"/>
    </source>
</evidence>
<dbReference type="Proteomes" id="UP001589854">
    <property type="component" value="Unassembled WGS sequence"/>
</dbReference>
<dbReference type="EMBL" id="JBHLVO010000018">
    <property type="protein sequence ID" value="MFC0273286.1"/>
    <property type="molecule type" value="Genomic_DNA"/>
</dbReference>
<comment type="caution">
    <text evidence="1">The sequence shown here is derived from an EMBL/GenBank/DDBJ whole genome shotgun (WGS) entry which is preliminary data.</text>
</comment>
<sequence length="62" mass="6963">MENIESNGSVTARLKIKSKVVTNVESQVRTEHQNNEVNQRNHVVEAQKQMSSQETVGVPSQE</sequence>
<protein>
    <recommendedName>
        <fullName evidence="3">DUF2382 domain-containing protein</fullName>
    </recommendedName>
</protein>